<dbReference type="InterPro" id="IPR015996">
    <property type="entry name" value="UCP028451"/>
</dbReference>
<dbReference type="EMBL" id="FAXC01000113">
    <property type="protein sequence ID" value="CUV08700.1"/>
    <property type="molecule type" value="Genomic_DNA"/>
</dbReference>
<name>A0A160VDV9_9ZZZZ</name>
<evidence type="ECO:0008006" key="2">
    <source>
        <dbReference type="Google" id="ProtNLM"/>
    </source>
</evidence>
<dbReference type="AlphaFoldDB" id="A0A160VDV9"/>
<gene>
    <name evidence="1" type="ORF">MGWOODY_Mmi2286</name>
</gene>
<dbReference type="InterPro" id="IPR012808">
    <property type="entry name" value="CHP02453"/>
</dbReference>
<dbReference type="PIRSF" id="PIRSF028451">
    <property type="entry name" value="UCP028451"/>
    <property type="match status" value="1"/>
</dbReference>
<protein>
    <recommendedName>
        <fullName evidence="2">TIGR02453 family protein</fullName>
    </recommendedName>
</protein>
<sequence>MIDKSTFDFLADLKKNNRREWYHANKDRFKDSQQNFIDFVAMILFRISEFDPDMIGTEPKDCLFRIYRDIRFSKDKTPYKTWFSAGMNPGGRKRMGAGYYIHVEPGDCYIAGGVWHPDKETLSAIREYIIGWPNQFNAIVNESGFVKMFGGLKGDKLKVAPKGYPKDHLQIQWLRYKDFIVSKNFHDEELQSGKCFDTAYDVYYQMADFIFYLRKAIKQL</sequence>
<dbReference type="NCBIfam" id="TIGR02453">
    <property type="entry name" value="TIGR02453 family protein"/>
    <property type="match status" value="1"/>
</dbReference>
<accession>A0A160VDV9</accession>
<dbReference type="PANTHER" id="PTHR36452">
    <property type="entry name" value="CHROMOSOME 12, WHOLE GENOME SHOTGUN SEQUENCE"/>
    <property type="match status" value="1"/>
</dbReference>
<dbReference type="Pfam" id="PF09365">
    <property type="entry name" value="DUF2461"/>
    <property type="match status" value="1"/>
</dbReference>
<proteinExistence type="predicted"/>
<evidence type="ECO:0000313" key="1">
    <source>
        <dbReference type="EMBL" id="CUV08700.1"/>
    </source>
</evidence>
<reference evidence="1" key="1">
    <citation type="submission" date="2015-10" db="EMBL/GenBank/DDBJ databases">
        <authorList>
            <person name="Gilbert D.G."/>
        </authorList>
    </citation>
    <scope>NUCLEOTIDE SEQUENCE</scope>
</reference>
<dbReference type="PANTHER" id="PTHR36452:SF1">
    <property type="entry name" value="DUF2461 DOMAIN-CONTAINING PROTEIN"/>
    <property type="match status" value="1"/>
</dbReference>
<organism evidence="1">
    <name type="scientific">hydrothermal vent metagenome</name>
    <dbReference type="NCBI Taxonomy" id="652676"/>
    <lineage>
        <taxon>unclassified sequences</taxon>
        <taxon>metagenomes</taxon>
        <taxon>ecological metagenomes</taxon>
    </lineage>
</organism>